<reference evidence="1" key="1">
    <citation type="submission" date="2018-05" db="EMBL/GenBank/DDBJ databases">
        <authorList>
            <person name="Lanie J.A."/>
            <person name="Ng W.-L."/>
            <person name="Kazmierczak K.M."/>
            <person name="Andrzejewski T.M."/>
            <person name="Davidsen T.M."/>
            <person name="Wayne K.J."/>
            <person name="Tettelin H."/>
            <person name="Glass J.I."/>
            <person name="Rusch D."/>
            <person name="Podicherti R."/>
            <person name="Tsui H.-C.T."/>
            <person name="Winkler M.E."/>
        </authorList>
    </citation>
    <scope>NUCLEOTIDE SEQUENCE</scope>
</reference>
<sequence length="242" mass="26665">TDGLTFSGTGIKSSDLIRVLDPVPQTLYVTDVLVRPLPFGTRRYFIKALTPPGNTERHVYLADRTVDGVITLGNDHAPVYTGGPNDDNRVEVFDIIEALDGKWVMYYVSPTGTPMNSGRSAVSSDRGLSWTFHNDDPFSDKGMARAQDRNVDPAVLRLQDDTFIAVTMRAAKLYFWNSADGYVWEEIGGSEINISLWDAAEVDDAIGLFDPTLLQLPDGTIYMYVTAGQGTTDRLVAAKITY</sequence>
<dbReference type="EMBL" id="UINC01199504">
    <property type="protein sequence ID" value="SVE17968.1"/>
    <property type="molecule type" value="Genomic_DNA"/>
</dbReference>
<dbReference type="AlphaFoldDB" id="A0A383BET6"/>
<dbReference type="Gene3D" id="2.115.10.20">
    <property type="entry name" value="Glycosyl hydrolase domain, family 43"/>
    <property type="match status" value="1"/>
</dbReference>
<gene>
    <name evidence="1" type="ORF">METZ01_LOCUS470822</name>
</gene>
<dbReference type="InterPro" id="IPR023296">
    <property type="entry name" value="Glyco_hydro_beta-prop_sf"/>
</dbReference>
<accession>A0A383BET6</accession>
<protein>
    <recommendedName>
        <fullName evidence="2">Sialidase domain-containing protein</fullName>
    </recommendedName>
</protein>
<proteinExistence type="predicted"/>
<evidence type="ECO:0008006" key="2">
    <source>
        <dbReference type="Google" id="ProtNLM"/>
    </source>
</evidence>
<name>A0A383BET6_9ZZZZ</name>
<dbReference type="SUPFAM" id="SSF50939">
    <property type="entry name" value="Sialidases"/>
    <property type="match status" value="1"/>
</dbReference>
<feature type="non-terminal residue" evidence="1">
    <location>
        <position position="1"/>
    </location>
</feature>
<dbReference type="InterPro" id="IPR036278">
    <property type="entry name" value="Sialidase_sf"/>
</dbReference>
<evidence type="ECO:0000313" key="1">
    <source>
        <dbReference type="EMBL" id="SVE17968.1"/>
    </source>
</evidence>
<organism evidence="1">
    <name type="scientific">marine metagenome</name>
    <dbReference type="NCBI Taxonomy" id="408172"/>
    <lineage>
        <taxon>unclassified sequences</taxon>
        <taxon>metagenomes</taxon>
        <taxon>ecological metagenomes</taxon>
    </lineage>
</organism>